<evidence type="ECO:0000313" key="2">
    <source>
        <dbReference type="EnsemblPlants" id="Ma10_p12890.1"/>
    </source>
</evidence>
<dbReference type="PANTHER" id="PTHR37234:SF1">
    <property type="entry name" value="OS03G0319200 PROTEIN"/>
    <property type="match status" value="1"/>
</dbReference>
<organism evidence="2 3">
    <name type="scientific">Musa acuminata subsp. malaccensis</name>
    <name type="common">Wild banana</name>
    <name type="synonym">Musa malaccensis</name>
    <dbReference type="NCBI Taxonomy" id="214687"/>
    <lineage>
        <taxon>Eukaryota</taxon>
        <taxon>Viridiplantae</taxon>
        <taxon>Streptophyta</taxon>
        <taxon>Embryophyta</taxon>
        <taxon>Tracheophyta</taxon>
        <taxon>Spermatophyta</taxon>
        <taxon>Magnoliopsida</taxon>
        <taxon>Liliopsida</taxon>
        <taxon>Zingiberales</taxon>
        <taxon>Musaceae</taxon>
        <taxon>Musa</taxon>
    </lineage>
</organism>
<dbReference type="AlphaFoldDB" id="A0A804KVL1"/>
<dbReference type="Gramene" id="Ma10_t12890.1">
    <property type="protein sequence ID" value="Ma10_p12890.1"/>
    <property type="gene ID" value="Ma10_g12890"/>
</dbReference>
<feature type="domain" description="DUF3741" evidence="1">
    <location>
        <begin position="24"/>
        <end position="42"/>
    </location>
</feature>
<accession>A0A804KVL1</accession>
<protein>
    <recommendedName>
        <fullName evidence="1">DUF3741 domain-containing protein</fullName>
    </recommendedName>
</protein>
<dbReference type="InterPro" id="IPR032795">
    <property type="entry name" value="DUF3741-assoc"/>
</dbReference>
<dbReference type="InParanoid" id="A0A804KVL1"/>
<dbReference type="Proteomes" id="UP000012960">
    <property type="component" value="Unplaced"/>
</dbReference>
<evidence type="ECO:0000313" key="3">
    <source>
        <dbReference type="Proteomes" id="UP000012960"/>
    </source>
</evidence>
<proteinExistence type="predicted"/>
<dbReference type="Pfam" id="PF14383">
    <property type="entry name" value="VARLMGL"/>
    <property type="match status" value="1"/>
</dbReference>
<evidence type="ECO:0000259" key="1">
    <source>
        <dbReference type="Pfam" id="PF14383"/>
    </source>
</evidence>
<sequence>MIPQDIREPGAEAVVAASPETPRRRPALVARLMGLEDLPDITVSVTPEAAADQRRELQRALEKCDEDLRALRRIIEAVRLAEIQAKAVSSSVRSAGLIKSDGLDARKECEGEQPSPVSVLDAISSPRYRSKRSPNREGYRQKPPDAAKSIEAMPWVVELKGREIVRMIGGVRRKCWRRRWRSASREMAESVEEVWADVAWEEETWEVARVGVWMESVIWRDLVEELVVEFLGWCCRLSLPFGTCRKRLYF</sequence>
<name>A0A804KVL1_MUSAM</name>
<dbReference type="OMA" id="DHEYKAN"/>
<reference evidence="2" key="1">
    <citation type="submission" date="2021-05" db="UniProtKB">
        <authorList>
            <consortium name="EnsemblPlants"/>
        </authorList>
    </citation>
    <scope>IDENTIFICATION</scope>
    <source>
        <strain evidence="2">subsp. malaccensis</strain>
    </source>
</reference>
<dbReference type="EnsemblPlants" id="Ma10_t12890.1">
    <property type="protein sequence ID" value="Ma10_p12890.1"/>
    <property type="gene ID" value="Ma10_g12890"/>
</dbReference>
<keyword evidence="3" id="KW-1185">Reference proteome</keyword>
<dbReference type="PANTHER" id="PTHR37234">
    <property type="entry name" value="OS03G0319200 PROTEIN"/>
    <property type="match status" value="1"/>
</dbReference>